<evidence type="ECO:0000313" key="1">
    <source>
        <dbReference type="EMBL" id="CAE6778004.1"/>
    </source>
</evidence>
<gene>
    <name evidence="1" type="ORF">R69888_04166</name>
</gene>
<name>A0ABM8RY00_9BURK</name>
<comment type="caution">
    <text evidence="1">The sequence shown here is derived from an EMBL/GenBank/DDBJ whole genome shotgun (WGS) entry which is preliminary data.</text>
</comment>
<dbReference type="Proteomes" id="UP000672526">
    <property type="component" value="Unassembled WGS sequence"/>
</dbReference>
<keyword evidence="2" id="KW-1185">Reference proteome</keyword>
<evidence type="ECO:0000313" key="2">
    <source>
        <dbReference type="Proteomes" id="UP000672526"/>
    </source>
</evidence>
<protein>
    <submittedName>
        <fullName evidence="1">Uncharacterized protein</fullName>
    </submittedName>
</protein>
<organism evidence="1 2">
    <name type="scientific">Paraburkholderia haematera</name>
    <dbReference type="NCBI Taxonomy" id="2793077"/>
    <lineage>
        <taxon>Bacteria</taxon>
        <taxon>Pseudomonadati</taxon>
        <taxon>Pseudomonadota</taxon>
        <taxon>Betaproteobacteria</taxon>
        <taxon>Burkholderiales</taxon>
        <taxon>Burkholderiaceae</taxon>
        <taxon>Paraburkholderia</taxon>
    </lineage>
</organism>
<accession>A0ABM8RY00</accession>
<proteinExistence type="predicted"/>
<reference evidence="1 2" key="1">
    <citation type="submission" date="2021-02" db="EMBL/GenBank/DDBJ databases">
        <authorList>
            <person name="Vanwijnsberghe S."/>
        </authorList>
    </citation>
    <scope>NUCLEOTIDE SEQUENCE [LARGE SCALE GENOMIC DNA]</scope>
    <source>
        <strain evidence="1 2">LMG 31837</strain>
    </source>
</reference>
<dbReference type="EMBL" id="CAJNBK010000012">
    <property type="protein sequence ID" value="CAE6778004.1"/>
    <property type="molecule type" value="Genomic_DNA"/>
</dbReference>
<sequence>MIADRTYRAVPFPAARVKSRLCFAAPNGRKARRALARRAFRLRASEQTVSDGSWPDRD</sequence>